<dbReference type="SMART" id="SM01080">
    <property type="entry name" value="CHASE2"/>
    <property type="match status" value="1"/>
</dbReference>
<dbReference type="InterPro" id="IPR000014">
    <property type="entry name" value="PAS"/>
</dbReference>
<dbReference type="InterPro" id="IPR007890">
    <property type="entry name" value="CHASE2"/>
</dbReference>
<dbReference type="Pfam" id="PF08448">
    <property type="entry name" value="PAS_4"/>
    <property type="match status" value="1"/>
</dbReference>
<feature type="transmembrane region" description="Helical" evidence="1">
    <location>
        <begin position="340"/>
        <end position="359"/>
    </location>
</feature>
<dbReference type="InterPro" id="IPR029787">
    <property type="entry name" value="Nucleotide_cyclase"/>
</dbReference>
<dbReference type="InterPro" id="IPR035919">
    <property type="entry name" value="EAL_sf"/>
</dbReference>
<evidence type="ECO:0000259" key="3">
    <source>
        <dbReference type="PROSITE" id="PS50887"/>
    </source>
</evidence>
<keyword evidence="1" id="KW-1133">Transmembrane helix</keyword>
<dbReference type="Gene3D" id="3.20.20.450">
    <property type="entry name" value="EAL domain"/>
    <property type="match status" value="1"/>
</dbReference>
<feature type="domain" description="EAL" evidence="2">
    <location>
        <begin position="697"/>
        <end position="951"/>
    </location>
</feature>
<keyword evidence="1" id="KW-0812">Transmembrane</keyword>
<dbReference type="CDD" id="cd01949">
    <property type="entry name" value="GGDEF"/>
    <property type="match status" value="1"/>
</dbReference>
<feature type="transmembrane region" description="Helical" evidence="1">
    <location>
        <begin position="310"/>
        <end position="328"/>
    </location>
</feature>
<dbReference type="SUPFAM" id="SSF141868">
    <property type="entry name" value="EAL domain-like"/>
    <property type="match status" value="1"/>
</dbReference>
<dbReference type="Proteomes" id="UP000518288">
    <property type="component" value="Unassembled WGS sequence"/>
</dbReference>
<accession>A0A7Y9QWK9</accession>
<dbReference type="InterPro" id="IPR052155">
    <property type="entry name" value="Biofilm_reg_signaling"/>
</dbReference>
<dbReference type="SUPFAM" id="SSF55073">
    <property type="entry name" value="Nucleotide cyclase"/>
    <property type="match status" value="1"/>
</dbReference>
<feature type="transmembrane region" description="Helical" evidence="1">
    <location>
        <begin position="12"/>
        <end position="33"/>
    </location>
</feature>
<dbReference type="SMART" id="SM00267">
    <property type="entry name" value="GGDEF"/>
    <property type="match status" value="1"/>
</dbReference>
<name>A0A7Y9QWK9_9BURK</name>
<dbReference type="Pfam" id="PF00563">
    <property type="entry name" value="EAL"/>
    <property type="match status" value="1"/>
</dbReference>
<dbReference type="CDD" id="cd01948">
    <property type="entry name" value="EAL"/>
    <property type="match status" value="1"/>
</dbReference>
<dbReference type="PANTHER" id="PTHR44757:SF2">
    <property type="entry name" value="BIOFILM ARCHITECTURE MAINTENANCE PROTEIN MBAA"/>
    <property type="match status" value="1"/>
</dbReference>
<evidence type="ECO:0000313" key="5">
    <source>
        <dbReference type="Proteomes" id="UP000518288"/>
    </source>
</evidence>
<dbReference type="InterPro" id="IPR013656">
    <property type="entry name" value="PAS_4"/>
</dbReference>
<dbReference type="Gene3D" id="3.30.450.20">
    <property type="entry name" value="PAS domain"/>
    <property type="match status" value="1"/>
</dbReference>
<dbReference type="InterPro" id="IPR035965">
    <property type="entry name" value="PAS-like_dom_sf"/>
</dbReference>
<feature type="domain" description="GGDEF" evidence="3">
    <location>
        <begin position="555"/>
        <end position="688"/>
    </location>
</feature>
<dbReference type="InterPro" id="IPR000160">
    <property type="entry name" value="GGDEF_dom"/>
</dbReference>
<keyword evidence="1" id="KW-0472">Membrane</keyword>
<dbReference type="AlphaFoldDB" id="A0A7Y9QWK9"/>
<proteinExistence type="predicted"/>
<dbReference type="SUPFAM" id="SSF55785">
    <property type="entry name" value="PYP-like sensor domain (PAS domain)"/>
    <property type="match status" value="1"/>
</dbReference>
<dbReference type="SMART" id="SM00052">
    <property type="entry name" value="EAL"/>
    <property type="match status" value="1"/>
</dbReference>
<dbReference type="RefSeq" id="WP_179632372.1">
    <property type="nucleotide sequence ID" value="NZ_JACCFH010000001.1"/>
</dbReference>
<keyword evidence="5" id="KW-1185">Reference proteome</keyword>
<dbReference type="EMBL" id="JACCFH010000001">
    <property type="protein sequence ID" value="NYG31374.1"/>
    <property type="molecule type" value="Genomic_DNA"/>
</dbReference>
<protein>
    <submittedName>
        <fullName evidence="4">Diguanylate cyclase (GGDEF)-like protein</fullName>
    </submittedName>
</protein>
<gene>
    <name evidence="4" type="ORF">BDD16_000360</name>
</gene>
<dbReference type="Pfam" id="PF00990">
    <property type="entry name" value="GGDEF"/>
    <property type="match status" value="1"/>
</dbReference>
<sequence length="963" mass="104872">MTHPPPFARQTLSLRLVSAPWWFAAMLTALLLLGARPLVDRFDLAVHDLLSRDVIEPLSRPTPPADSLVVAIDDASLQALGRWPWPRQRHAELIDVLRSAGTQAVGYNVLFTEPSTDPAEDARLAEAIAAHGQIVLPVVPGDRLDGTPARVLQPMPALAKVAAALGHAESPIDLDGQVRRIALVAGSGPTAWEALPLAVQRVSAPRASLLSDTDARRHGTDPWWRERVQLLPFGNHPVSQISASELLRDPSLVTLLTGRVVWVGVTAQGIDPMVTVPGARGSMALSTVQWQAQVHQAMDRNRMVTLASEPVVLAANVLPLVFAALFGRRLMRSLGVRLQAMLWLLPLPLLVQGIALVWGQVWLPLGAMVLGWTIALLLGRTLELRNTRIALRRERGLAEVTLQAITDAVITLDHSRRVRYLNASAERLALPHTPDAARNQTIESVLRLEAPDAQILLQAIGDCQTQHRVVHIEVALHVRTNDGEHLVQAVISPMGPAGDARSGVVVVLADVTATARAEQLVEHGSTHDGLTGLPNRVLLTDLLAHALAHGRHQSQALAVLFIDLDRFGRINDSLGQRQGDEVLEVIAARLRRVFRAHDTIARWGSDQFVVLIEDVTSREVVAALASQLIDVVARDLRVDEVSIACTCSIGIALSPDDAQTTDGLLTMSEAAMMRAKAAGGGRFEFYTSGMSTLTRDWLALENRLRQALDAGEFVLHYQIQTDLRSGRPIGLEALLRWRQEDGELWAPARFLSITEETGLIVAVGNWVIREATQQLRRWIDAGVTPVPVSVNVSARQCMDSHLIDVIAGALKEANVPASLLKVEITESTAMADLDHLRQLLLQLRQLGVAIALDDFGTGFSSLAHLKRFPVDQIKIDPSFIADIHRDPNGAAIVRATIALAHGLGVPVVAEGVENEAQIRFLREHRCDIVQGYLYGRPGSPDAIREVLTSADVPPHYLHPESHS</sequence>
<dbReference type="PANTHER" id="PTHR44757">
    <property type="entry name" value="DIGUANYLATE CYCLASE DGCP"/>
    <property type="match status" value="1"/>
</dbReference>
<dbReference type="Gene3D" id="3.30.70.270">
    <property type="match status" value="1"/>
</dbReference>
<dbReference type="InterPro" id="IPR043128">
    <property type="entry name" value="Rev_trsase/Diguanyl_cyclase"/>
</dbReference>
<comment type="caution">
    <text evidence="4">The sequence shown here is derived from an EMBL/GenBank/DDBJ whole genome shotgun (WGS) entry which is preliminary data.</text>
</comment>
<dbReference type="PROSITE" id="PS50883">
    <property type="entry name" value="EAL"/>
    <property type="match status" value="1"/>
</dbReference>
<dbReference type="InterPro" id="IPR001633">
    <property type="entry name" value="EAL_dom"/>
</dbReference>
<dbReference type="CDD" id="cd00130">
    <property type="entry name" value="PAS"/>
    <property type="match status" value="1"/>
</dbReference>
<organism evidence="4 5">
    <name type="scientific">Sphaerotilus montanus</name>
    <dbReference type="NCBI Taxonomy" id="522889"/>
    <lineage>
        <taxon>Bacteria</taxon>
        <taxon>Pseudomonadati</taxon>
        <taxon>Pseudomonadota</taxon>
        <taxon>Betaproteobacteria</taxon>
        <taxon>Burkholderiales</taxon>
        <taxon>Sphaerotilaceae</taxon>
        <taxon>Sphaerotilus</taxon>
    </lineage>
</organism>
<evidence type="ECO:0000256" key="1">
    <source>
        <dbReference type="SAM" id="Phobius"/>
    </source>
</evidence>
<dbReference type="NCBIfam" id="TIGR00254">
    <property type="entry name" value="GGDEF"/>
    <property type="match status" value="1"/>
</dbReference>
<reference evidence="4 5" key="1">
    <citation type="submission" date="2020-07" db="EMBL/GenBank/DDBJ databases">
        <title>Genomic Encyclopedia of Archaeal and Bacterial Type Strains, Phase II (KMG-II): from individual species to whole genera.</title>
        <authorList>
            <person name="Goeker M."/>
        </authorList>
    </citation>
    <scope>NUCLEOTIDE SEQUENCE [LARGE SCALE GENOMIC DNA]</scope>
    <source>
        <strain evidence="4 5">DSM 21226</strain>
    </source>
</reference>
<evidence type="ECO:0000259" key="2">
    <source>
        <dbReference type="PROSITE" id="PS50883"/>
    </source>
</evidence>
<dbReference type="Pfam" id="PF05226">
    <property type="entry name" value="CHASE2"/>
    <property type="match status" value="1"/>
</dbReference>
<dbReference type="PROSITE" id="PS50887">
    <property type="entry name" value="GGDEF"/>
    <property type="match status" value="1"/>
</dbReference>
<evidence type="ECO:0000313" key="4">
    <source>
        <dbReference type="EMBL" id="NYG31374.1"/>
    </source>
</evidence>